<feature type="active site" description="Proton donor" evidence="1">
    <location>
        <position position="81"/>
    </location>
</feature>
<dbReference type="InterPro" id="IPR013785">
    <property type="entry name" value="Aldolase_TIM"/>
</dbReference>
<dbReference type="Gene3D" id="3.20.20.70">
    <property type="entry name" value="Aldolase class I"/>
    <property type="match status" value="1"/>
</dbReference>
<dbReference type="PIRSF" id="PIRSF001359">
    <property type="entry name" value="F_bP_aldolase_II"/>
    <property type="match status" value="1"/>
</dbReference>
<feature type="binding site" evidence="2">
    <location>
        <position position="133"/>
    </location>
    <ligand>
        <name>Zn(2+)</name>
        <dbReference type="ChEBI" id="CHEBI:29105"/>
        <label>2</label>
    </ligand>
</feature>
<reference evidence="3 4" key="1">
    <citation type="journal article" date="2019" name="Indoor Air">
        <title>Impacts of indoor surface finishes on bacterial viability.</title>
        <authorList>
            <person name="Hu J."/>
            <person name="Maamar S.B."/>
            <person name="Glawe A.J."/>
            <person name="Gottel N."/>
            <person name="Gilbert J.A."/>
            <person name="Hartmann E.M."/>
        </authorList>
    </citation>
    <scope>NUCLEOTIDE SEQUENCE [LARGE SCALE GENOMIC DNA]</scope>
    <source>
        <strain evidence="3 4">AF060A6</strain>
    </source>
</reference>
<keyword evidence="2" id="KW-0862">Zinc</keyword>
<dbReference type="GO" id="GO:0016832">
    <property type="term" value="F:aldehyde-lyase activity"/>
    <property type="evidence" value="ECO:0007669"/>
    <property type="project" value="InterPro"/>
</dbReference>
<dbReference type="SUPFAM" id="SSF51569">
    <property type="entry name" value="Aldolase"/>
    <property type="match status" value="1"/>
</dbReference>
<dbReference type="Proteomes" id="UP000306477">
    <property type="component" value="Unassembled WGS sequence"/>
</dbReference>
<gene>
    <name evidence="3" type="ORF">E1I69_05510</name>
</gene>
<dbReference type="CDD" id="cd00947">
    <property type="entry name" value="TBP_aldolase_IIB"/>
    <property type="match status" value="1"/>
</dbReference>
<dbReference type="InterPro" id="IPR050246">
    <property type="entry name" value="Class_II_FBP_aldolase"/>
</dbReference>
<dbReference type="OrthoDB" id="9803995at2"/>
<accession>A0A4S3PVV8</accession>
<dbReference type="Pfam" id="PF01116">
    <property type="entry name" value="F_bP_aldolase"/>
    <property type="match status" value="1"/>
</dbReference>
<proteinExistence type="predicted"/>
<feature type="binding site" evidence="2">
    <location>
        <position position="103"/>
    </location>
    <ligand>
        <name>Zn(2+)</name>
        <dbReference type="ChEBI" id="CHEBI:29105"/>
        <label>2</label>
    </ligand>
</feature>
<keyword evidence="4" id="KW-1185">Reference proteome</keyword>
<comment type="caution">
    <text evidence="3">The sequence shown here is derived from an EMBL/GenBank/DDBJ whole genome shotgun (WGS) entry which is preliminary data.</text>
</comment>
<feature type="binding site" evidence="2">
    <location>
        <position position="216"/>
    </location>
    <ligand>
        <name>Zn(2+)</name>
        <dbReference type="ChEBI" id="CHEBI:29105"/>
        <label>1</label>
        <note>catalytic</note>
    </ligand>
</feature>
<evidence type="ECO:0000313" key="4">
    <source>
        <dbReference type="Proteomes" id="UP000306477"/>
    </source>
</evidence>
<organism evidence="3 4">
    <name type="scientific">Bacillus timonensis</name>
    <dbReference type="NCBI Taxonomy" id="1033734"/>
    <lineage>
        <taxon>Bacteria</taxon>
        <taxon>Bacillati</taxon>
        <taxon>Bacillota</taxon>
        <taxon>Bacilli</taxon>
        <taxon>Bacillales</taxon>
        <taxon>Bacillaceae</taxon>
        <taxon>Bacillus</taxon>
    </lineage>
</organism>
<sequence>MLVTLKEILAKAEAGNFAVGAFNSPTLESARAAIETAEELQVPIILSHAEVHFEVTPLEVMGPILVELAKNASVPVVVHLDHGSSLETVKKAIDTGFSSVMIDASHMSYEDNVNTVIEVVDYAHSHNVSVEAELGMITSSGIGGEETAGGEELTEGDAEDYYTDPEVAKDFVQRTRIDALAASFGTVHGIYIKEPQLDIKRLKLISENTKIPIVMHGGSGLSEEEYLAVINSGVRKINYYSYAAKAGANAIKEYIEQNKDLFYHDFAVIAKDAIKKDVKRAMEIFSNKGQYAKK</sequence>
<dbReference type="GO" id="GO:0005975">
    <property type="term" value="P:carbohydrate metabolic process"/>
    <property type="evidence" value="ECO:0007669"/>
    <property type="project" value="InterPro"/>
</dbReference>
<dbReference type="PANTHER" id="PTHR30304:SF0">
    <property type="entry name" value="D-TAGATOSE-1,6-BISPHOSPHATE ALDOLASE SUBUNIT GATY-RELATED"/>
    <property type="match status" value="1"/>
</dbReference>
<dbReference type="AlphaFoldDB" id="A0A4S3PVV8"/>
<dbReference type="PANTHER" id="PTHR30304">
    <property type="entry name" value="D-TAGATOSE-1,6-BISPHOSPHATE ALDOLASE"/>
    <property type="match status" value="1"/>
</dbReference>
<comment type="cofactor">
    <cofactor evidence="2">
        <name>Zn(2+)</name>
        <dbReference type="ChEBI" id="CHEBI:29105"/>
    </cofactor>
    <text evidence="2">Binds 2 Zn(2+) ions per subunit. One is catalytic and the other provides a structural contribution.</text>
</comment>
<evidence type="ECO:0000256" key="1">
    <source>
        <dbReference type="PIRSR" id="PIRSR001359-1"/>
    </source>
</evidence>
<evidence type="ECO:0000313" key="3">
    <source>
        <dbReference type="EMBL" id="THE13960.1"/>
    </source>
</evidence>
<dbReference type="RefSeq" id="WP_136378600.1">
    <property type="nucleotide sequence ID" value="NZ_SLUB01000006.1"/>
</dbReference>
<dbReference type="GO" id="GO:0008270">
    <property type="term" value="F:zinc ion binding"/>
    <property type="evidence" value="ECO:0007669"/>
    <property type="project" value="InterPro"/>
</dbReference>
<evidence type="ECO:0000256" key="2">
    <source>
        <dbReference type="PIRSR" id="PIRSR001359-3"/>
    </source>
</evidence>
<protein>
    <submittedName>
        <fullName evidence="3">Class II fructose-bisphosphate aldolase</fullName>
    </submittedName>
</protein>
<feature type="binding site" evidence="2">
    <location>
        <position position="82"/>
    </location>
    <ligand>
        <name>Zn(2+)</name>
        <dbReference type="ChEBI" id="CHEBI:29105"/>
        <label>1</label>
        <note>catalytic</note>
    </ligand>
</feature>
<name>A0A4S3PVV8_9BACI</name>
<dbReference type="InterPro" id="IPR000771">
    <property type="entry name" value="FBA_II"/>
</dbReference>
<dbReference type="NCBIfam" id="TIGR00167">
    <property type="entry name" value="cbbA"/>
    <property type="match status" value="1"/>
</dbReference>
<feature type="binding site" evidence="2">
    <location>
        <position position="188"/>
    </location>
    <ligand>
        <name>Zn(2+)</name>
        <dbReference type="ChEBI" id="CHEBI:29105"/>
        <label>1</label>
        <note>catalytic</note>
    </ligand>
</feature>
<dbReference type="EMBL" id="SLUB01000006">
    <property type="protein sequence ID" value="THE13960.1"/>
    <property type="molecule type" value="Genomic_DNA"/>
</dbReference>
<keyword evidence="2" id="KW-0479">Metal-binding</keyword>